<evidence type="ECO:0000313" key="2">
    <source>
        <dbReference type="Proteomes" id="UP000003843"/>
    </source>
</evidence>
<dbReference type="AlphaFoldDB" id="D0W6U4"/>
<organism evidence="1 2">
    <name type="scientific">Neisseria lactamica ATCC 23970</name>
    <dbReference type="NCBI Taxonomy" id="546265"/>
    <lineage>
        <taxon>Bacteria</taxon>
        <taxon>Pseudomonadati</taxon>
        <taxon>Pseudomonadota</taxon>
        <taxon>Betaproteobacteria</taxon>
        <taxon>Neisseriales</taxon>
        <taxon>Neisseriaceae</taxon>
        <taxon>Neisseria</taxon>
    </lineage>
</organism>
<dbReference type="Proteomes" id="UP000003843">
    <property type="component" value="Unassembled WGS sequence"/>
</dbReference>
<gene>
    <name evidence="1" type="ORF">NEILACOT_03234</name>
</gene>
<proteinExistence type="predicted"/>
<sequence length="101" mass="11053">MELEHTEDDEDGHTYPFAVLEVEQPGECGGGQDGPAEPDGVDEAAVAVAFVGVEPAAGKAFALRGVHIGCRLKRKCEKAQASRGRVCAWYWCRRRKHIIVF</sequence>
<evidence type="ECO:0000313" key="1">
    <source>
        <dbReference type="EMBL" id="EEZ76788.1"/>
    </source>
</evidence>
<accession>D0W6U4</accession>
<dbReference type="EMBL" id="ACEQ02000002">
    <property type="protein sequence ID" value="EEZ76788.1"/>
    <property type="molecule type" value="Genomic_DNA"/>
</dbReference>
<comment type="caution">
    <text evidence="1">The sequence shown here is derived from an EMBL/GenBank/DDBJ whole genome shotgun (WGS) entry which is preliminary data.</text>
</comment>
<name>D0W6U4_NEILA</name>
<reference evidence="1 2" key="1">
    <citation type="submission" date="2009-10" db="EMBL/GenBank/DDBJ databases">
        <authorList>
            <person name="Weinstock G."/>
            <person name="Sodergren E."/>
            <person name="Clifton S."/>
            <person name="Fulton L."/>
            <person name="Fulton B."/>
            <person name="Courtney L."/>
            <person name="Fronick C."/>
            <person name="Harrison M."/>
            <person name="Strong C."/>
            <person name="Farmer C."/>
            <person name="Delahaunty K."/>
            <person name="Markovic C."/>
            <person name="Hall O."/>
            <person name="Minx P."/>
            <person name="Tomlinson C."/>
            <person name="Mitreva M."/>
            <person name="Nelson J."/>
            <person name="Hou S."/>
            <person name="Wollam A."/>
            <person name="Pepin K.H."/>
            <person name="Johnson M."/>
            <person name="Bhonagiri V."/>
            <person name="Nash W.E."/>
            <person name="Warren W."/>
            <person name="Chinwalla A."/>
            <person name="Mardis E.R."/>
            <person name="Wilson R.K."/>
        </authorList>
    </citation>
    <scope>NUCLEOTIDE SEQUENCE [LARGE SCALE GENOMIC DNA]</scope>
    <source>
        <strain evidence="1 2">ATCC 23970</strain>
    </source>
</reference>
<protein>
    <submittedName>
        <fullName evidence="1">Uncharacterized protein</fullName>
    </submittedName>
</protein>